<dbReference type="Proteomes" id="UP000239425">
    <property type="component" value="Unassembled WGS sequence"/>
</dbReference>
<feature type="signal peptide" evidence="1">
    <location>
        <begin position="1"/>
        <end position="19"/>
    </location>
</feature>
<dbReference type="AlphaFoldDB" id="A0A2S5RA67"/>
<dbReference type="OrthoDB" id="8478967at2"/>
<reference evidence="2 3" key="1">
    <citation type="submission" date="2017-11" db="EMBL/GenBank/DDBJ databases">
        <title>Comparative genomic analysis of Holospora spp., intranuclear symbionts of paramecia.</title>
        <authorList>
            <person name="Garushyants S.K."/>
            <person name="Beliavskaya A."/>
            <person name="Malko D.B."/>
            <person name="Logacheva M.D."/>
            <person name="Rautian M.S."/>
            <person name="Gelfand M.S."/>
        </authorList>
    </citation>
    <scope>NUCLEOTIDE SEQUENCE [LARGE SCALE GENOMIC DNA]</scope>
    <source>
        <strain evidence="3">02AZ16</strain>
    </source>
</reference>
<comment type="caution">
    <text evidence="2">The sequence shown here is derived from an EMBL/GenBank/DDBJ whole genome shotgun (WGS) entry which is preliminary data.</text>
</comment>
<evidence type="ECO:0000256" key="1">
    <source>
        <dbReference type="SAM" id="SignalP"/>
    </source>
</evidence>
<name>A0A2S5RA67_9PROT</name>
<evidence type="ECO:0000313" key="3">
    <source>
        <dbReference type="Proteomes" id="UP000239425"/>
    </source>
</evidence>
<accession>A0A2S5RA67</accession>
<keyword evidence="3" id="KW-1185">Reference proteome</keyword>
<evidence type="ECO:0008006" key="4">
    <source>
        <dbReference type="Google" id="ProtNLM"/>
    </source>
</evidence>
<feature type="chain" id="PRO_5015610782" description="Outer membrane protein beta-barrel domain-containing protein" evidence="1">
    <location>
        <begin position="20"/>
        <end position="275"/>
    </location>
</feature>
<dbReference type="EMBL" id="PHHC01000078">
    <property type="protein sequence ID" value="PPE04224.1"/>
    <property type="molecule type" value="Genomic_DNA"/>
</dbReference>
<gene>
    <name evidence="2" type="ORF">HCUR_00415</name>
</gene>
<sequence>MFKRLIYLVILLSVPSAQGSRLDAFSGVGITAGLGGASTVTHSEYGAFSGQMFTHGGYTNGIRLGNPELCVNFTFPALQMKNKSGTAYIVGIWAQHTSSSKMTVGVRWLWGRSGASSICNYSTGFLQEETTYRGDDVGSITIRLSENGIQKFRLKDSWFTGGILDGGYVFGPIQLRLGLGAALHRQKLYCINTYGKSSGALFKTVTAPLISIGGLWWATRRISVGCEYQCHWLGKKSWSQVAQIIPESTLAYGTPTLKMRNNIFLINLNYLFEVR</sequence>
<organism evidence="2 3">
    <name type="scientific">Holospora curviuscula</name>
    <dbReference type="NCBI Taxonomy" id="1082868"/>
    <lineage>
        <taxon>Bacteria</taxon>
        <taxon>Pseudomonadati</taxon>
        <taxon>Pseudomonadota</taxon>
        <taxon>Alphaproteobacteria</taxon>
        <taxon>Holosporales</taxon>
        <taxon>Holosporaceae</taxon>
        <taxon>Holospora</taxon>
    </lineage>
</organism>
<dbReference type="RefSeq" id="WP_104206520.1">
    <property type="nucleotide sequence ID" value="NZ_PHHC01000078.1"/>
</dbReference>
<proteinExistence type="predicted"/>
<evidence type="ECO:0000313" key="2">
    <source>
        <dbReference type="EMBL" id="PPE04224.1"/>
    </source>
</evidence>
<protein>
    <recommendedName>
        <fullName evidence="4">Outer membrane protein beta-barrel domain-containing protein</fullName>
    </recommendedName>
</protein>
<keyword evidence="1" id="KW-0732">Signal</keyword>